<accession>H5SQI8</accession>
<protein>
    <submittedName>
        <fullName evidence="2">Uncharacterized protein</fullName>
    </submittedName>
</protein>
<feature type="coiled-coil region" evidence="1">
    <location>
        <begin position="17"/>
        <end position="59"/>
    </location>
</feature>
<sequence length="62" mass="7207">MAYVSKKDLIDKLNPLLDDLTDQRNDLEAAWEEMDSDSIEDLLDQMEKTLHQIRTAIDEAKD</sequence>
<evidence type="ECO:0000256" key="1">
    <source>
        <dbReference type="SAM" id="Coils"/>
    </source>
</evidence>
<organism evidence="2">
    <name type="scientific">Acetithermum autotrophicum</name>
    <dbReference type="NCBI Taxonomy" id="1446466"/>
    <lineage>
        <taxon>Bacteria</taxon>
        <taxon>Candidatus Bipolaricaulota</taxon>
        <taxon>Candidatus Acetithermum</taxon>
    </lineage>
</organism>
<keyword evidence="1" id="KW-0175">Coiled coil</keyword>
<proteinExistence type="predicted"/>
<evidence type="ECO:0000313" key="2">
    <source>
        <dbReference type="EMBL" id="BAL58424.1"/>
    </source>
</evidence>
<dbReference type="AlphaFoldDB" id="H5SQI8"/>
<name>H5SQI8_ACEAU</name>
<dbReference type="EMBL" id="AP011800">
    <property type="protein sequence ID" value="BAL58424.1"/>
    <property type="molecule type" value="Genomic_DNA"/>
</dbReference>
<reference evidence="2" key="1">
    <citation type="journal article" date="2005" name="Environ. Microbiol.">
        <title>Genetic and functional properties of uncultivated thermophilic crenarchaeotes from a subsurface gold mine as revealed by analysis of genome fragments.</title>
        <authorList>
            <person name="Nunoura T."/>
            <person name="Hirayama H."/>
            <person name="Takami H."/>
            <person name="Oida H."/>
            <person name="Nishi S."/>
            <person name="Shimamura S."/>
            <person name="Suzuki Y."/>
            <person name="Inagaki F."/>
            <person name="Takai K."/>
            <person name="Nealson K.H."/>
            <person name="Horikoshi K."/>
        </authorList>
    </citation>
    <scope>NUCLEOTIDE SEQUENCE</scope>
</reference>
<reference evidence="2" key="2">
    <citation type="journal article" date="2012" name="PLoS ONE">
        <title>A Deeply Branching Thermophilic Bacterium with an Ancient Acetyl-CoA Pathway Dominates a Subsurface Ecosystem.</title>
        <authorList>
            <person name="Takami H."/>
            <person name="Noguchi H."/>
            <person name="Takaki Y."/>
            <person name="Uchiyama I."/>
            <person name="Toyoda A."/>
            <person name="Nishi S."/>
            <person name="Chee G.-J."/>
            <person name="Arai W."/>
            <person name="Nunoura T."/>
            <person name="Itoh T."/>
            <person name="Hattori M."/>
            <person name="Takai K."/>
        </authorList>
    </citation>
    <scope>NUCLEOTIDE SEQUENCE</scope>
</reference>
<gene>
    <name evidence="2" type="ORF">HGMM_OP1C119</name>
</gene>